<feature type="transmembrane region" description="Helical" evidence="1">
    <location>
        <begin position="363"/>
        <end position="382"/>
    </location>
</feature>
<name>A0A927IJ80_9BACT</name>
<dbReference type="EMBL" id="JACYFG010000042">
    <property type="protein sequence ID" value="MBD5781513.1"/>
    <property type="molecule type" value="Genomic_DNA"/>
</dbReference>
<dbReference type="Proteomes" id="UP000622317">
    <property type="component" value="Unassembled WGS sequence"/>
</dbReference>
<keyword evidence="1" id="KW-1133">Transmembrane helix</keyword>
<evidence type="ECO:0000256" key="1">
    <source>
        <dbReference type="SAM" id="Phobius"/>
    </source>
</evidence>
<keyword evidence="1" id="KW-0812">Transmembrane</keyword>
<gene>
    <name evidence="2" type="ORF">IEN85_18575</name>
</gene>
<comment type="caution">
    <text evidence="2">The sequence shown here is derived from an EMBL/GenBank/DDBJ whole genome shotgun (WGS) entry which is preliminary data.</text>
</comment>
<reference evidence="2" key="1">
    <citation type="submission" date="2020-09" db="EMBL/GenBank/DDBJ databases">
        <title>Pelagicoccus enzymogenes sp. nov. with an EPS production, isolated from marine sediment.</title>
        <authorList>
            <person name="Feng X."/>
        </authorList>
    </citation>
    <scope>NUCLEOTIDE SEQUENCE</scope>
    <source>
        <strain evidence="2">NFK12</strain>
    </source>
</reference>
<feature type="transmembrane region" description="Helical" evidence="1">
    <location>
        <begin position="294"/>
        <end position="315"/>
    </location>
</feature>
<proteinExistence type="predicted"/>
<dbReference type="RefSeq" id="WP_191618611.1">
    <property type="nucleotide sequence ID" value="NZ_JACYFG010000042.1"/>
</dbReference>
<feature type="transmembrane region" description="Helical" evidence="1">
    <location>
        <begin position="76"/>
        <end position="98"/>
    </location>
</feature>
<feature type="transmembrane region" description="Helical" evidence="1">
    <location>
        <begin position="130"/>
        <end position="149"/>
    </location>
</feature>
<feature type="transmembrane region" description="Helical" evidence="1">
    <location>
        <begin position="161"/>
        <end position="178"/>
    </location>
</feature>
<feature type="transmembrane region" description="Helical" evidence="1">
    <location>
        <begin position="221"/>
        <end position="241"/>
    </location>
</feature>
<keyword evidence="3" id="KW-1185">Reference proteome</keyword>
<dbReference type="AlphaFoldDB" id="A0A927IJ80"/>
<feature type="transmembrane region" description="Helical" evidence="1">
    <location>
        <begin position="105"/>
        <end position="124"/>
    </location>
</feature>
<evidence type="ECO:0000313" key="3">
    <source>
        <dbReference type="Proteomes" id="UP000622317"/>
    </source>
</evidence>
<keyword evidence="1" id="KW-0472">Membrane</keyword>
<accession>A0A927IJ80</accession>
<protein>
    <submittedName>
        <fullName evidence="2">Uncharacterized protein</fullName>
    </submittedName>
</protein>
<evidence type="ECO:0000313" key="2">
    <source>
        <dbReference type="EMBL" id="MBD5781513.1"/>
    </source>
</evidence>
<organism evidence="2 3">
    <name type="scientific">Pelagicoccus enzymogenes</name>
    <dbReference type="NCBI Taxonomy" id="2773457"/>
    <lineage>
        <taxon>Bacteria</taxon>
        <taxon>Pseudomonadati</taxon>
        <taxon>Verrucomicrobiota</taxon>
        <taxon>Opitutia</taxon>
        <taxon>Puniceicoccales</taxon>
        <taxon>Pelagicoccaceae</taxon>
        <taxon>Pelagicoccus</taxon>
    </lineage>
</organism>
<feature type="transmembrane region" description="Helical" evidence="1">
    <location>
        <begin position="327"/>
        <end position="351"/>
    </location>
</feature>
<feature type="transmembrane region" description="Helical" evidence="1">
    <location>
        <begin position="394"/>
        <end position="411"/>
    </location>
</feature>
<sequence length="683" mass="76145">MRAPILSGGELGLVGQIDGRLMIATFEHGYNSLFSHQDWFSPPWFYPTSGTLGYTDTYLLSLLPYSLFRAIGASPLNSITGVIGVLSLLGYWGFFVLLRRLNVGLVVSCWGALLFVVGAPIQLALSNTHIQLLAVWLVPMVIVLFWNAIRAIESSCWKAGGWLAGGIALFGLIAVSYFYTAWNFSFAVLLSMFAALVLFRHSLPPVGGLVAGLSRWFKPSVWLFPFVAFVLASILFLSIYLPVRSEMGGRHVSDALASLPELRHLGIQSRTSIFWSEWLGFQPKVSEGVLGHEVAFGFPWFFLATFLTVAVFSICRRSSLHLHLPAVLSLAVVLGWIFLLRVGECSLWVLVFEYLPAADSIRAVFRINMVLYAIALVPVCLVAERFVRGQHSPLARVLLGALALLLVVENVQRSKRDPVSNAEESALLEIAMDNPPPDSVRAFFGIRDERVGLSWDALKGVSLLTHVESMRLADYWGIPTINGYSGQFPKGWYLELRALEGEFLPPLKDWIHLKSIEGEIGVFNLERRTWSLYSEREKTYMFESLSKLEELRNQRLEFGRSFDASLALLEYGFGAAENTGRWLSADSASLYVRLCSVEDVELHVEASYFNGSQATPVYLNGVKLGEFDFDQTDTIVLPAPYLKTGECYQNIEFRTFDAVSPASLGLSGDNRNLKLWISSLRIQ</sequence>